<dbReference type="InterPro" id="IPR051925">
    <property type="entry name" value="RNA-binding_domain"/>
</dbReference>
<dbReference type="SMART" id="SM01103">
    <property type="entry name" value="CRS1_YhbY"/>
    <property type="match status" value="1"/>
</dbReference>
<accession>A0AA37V3G9</accession>
<sequence length="83" mass="8959">MLHVGHQGLAPAVFQALDDALRTHELVKIALTRTADVPAKDAANALATAVAAEVVQVIGKTATLYRRNPELKRKAGDPPPWRR</sequence>
<proteinExistence type="predicted"/>
<dbReference type="EMBL" id="BRXS01000005">
    <property type="protein sequence ID" value="GLC26742.1"/>
    <property type="molecule type" value="Genomic_DNA"/>
</dbReference>
<keyword evidence="5" id="KW-1185">Reference proteome</keyword>
<dbReference type="InterPro" id="IPR035920">
    <property type="entry name" value="YhbY-like_sf"/>
</dbReference>
<evidence type="ECO:0000256" key="2">
    <source>
        <dbReference type="PROSITE-ProRule" id="PRU00626"/>
    </source>
</evidence>
<dbReference type="SUPFAM" id="SSF75471">
    <property type="entry name" value="YhbY-like"/>
    <property type="match status" value="1"/>
</dbReference>
<dbReference type="PROSITE" id="PS51295">
    <property type="entry name" value="CRM"/>
    <property type="match status" value="1"/>
</dbReference>
<dbReference type="PANTHER" id="PTHR40065:SF3">
    <property type="entry name" value="RNA-BINDING PROTEIN YHBY"/>
    <property type="match status" value="1"/>
</dbReference>
<dbReference type="InterPro" id="IPR001890">
    <property type="entry name" value="RNA-binding_CRM"/>
</dbReference>
<reference evidence="4" key="1">
    <citation type="submission" date="2022-08" db="EMBL/GenBank/DDBJ databases">
        <title>Draft genome sequencing of Roseisolibacter agri AW1220.</title>
        <authorList>
            <person name="Tobiishi Y."/>
            <person name="Tonouchi A."/>
        </authorList>
    </citation>
    <scope>NUCLEOTIDE SEQUENCE</scope>
    <source>
        <strain evidence="4">AW1220</strain>
    </source>
</reference>
<evidence type="ECO:0000256" key="1">
    <source>
        <dbReference type="ARBA" id="ARBA00022884"/>
    </source>
</evidence>
<dbReference type="Pfam" id="PF01985">
    <property type="entry name" value="CRS1_YhbY"/>
    <property type="match status" value="1"/>
</dbReference>
<protein>
    <recommendedName>
        <fullName evidence="3">CRM domain-containing protein</fullName>
    </recommendedName>
</protein>
<dbReference type="Gene3D" id="3.30.110.60">
    <property type="entry name" value="YhbY-like"/>
    <property type="match status" value="1"/>
</dbReference>
<name>A0AA37V3G9_9BACT</name>
<dbReference type="GO" id="GO:0003723">
    <property type="term" value="F:RNA binding"/>
    <property type="evidence" value="ECO:0007669"/>
    <property type="project" value="UniProtKB-UniRule"/>
</dbReference>
<gene>
    <name evidence="4" type="ORF">rosag_32550</name>
</gene>
<keyword evidence="1 2" id="KW-0694">RNA-binding</keyword>
<evidence type="ECO:0000313" key="5">
    <source>
        <dbReference type="Proteomes" id="UP001161325"/>
    </source>
</evidence>
<comment type="caution">
    <text evidence="4">The sequence shown here is derived from an EMBL/GenBank/DDBJ whole genome shotgun (WGS) entry which is preliminary data.</text>
</comment>
<feature type="domain" description="CRM" evidence="3">
    <location>
        <begin position="1"/>
        <end position="77"/>
    </location>
</feature>
<organism evidence="4 5">
    <name type="scientific">Roseisolibacter agri</name>
    <dbReference type="NCBI Taxonomy" id="2014610"/>
    <lineage>
        <taxon>Bacteria</taxon>
        <taxon>Pseudomonadati</taxon>
        <taxon>Gemmatimonadota</taxon>
        <taxon>Gemmatimonadia</taxon>
        <taxon>Gemmatimonadales</taxon>
        <taxon>Gemmatimonadaceae</taxon>
        <taxon>Roseisolibacter</taxon>
    </lineage>
</organism>
<evidence type="ECO:0000313" key="4">
    <source>
        <dbReference type="EMBL" id="GLC26742.1"/>
    </source>
</evidence>
<evidence type="ECO:0000259" key="3">
    <source>
        <dbReference type="PROSITE" id="PS51295"/>
    </source>
</evidence>
<dbReference type="Proteomes" id="UP001161325">
    <property type="component" value="Unassembled WGS sequence"/>
</dbReference>
<dbReference type="AlphaFoldDB" id="A0AA37V3G9"/>
<dbReference type="PANTHER" id="PTHR40065">
    <property type="entry name" value="RNA-BINDING PROTEIN YHBY"/>
    <property type="match status" value="1"/>
</dbReference>